<dbReference type="InterPro" id="IPR010626">
    <property type="entry name" value="DUF1217"/>
</dbReference>
<protein>
    <recommendedName>
        <fullName evidence="3">DUF1217 domain-containing protein</fullName>
    </recommendedName>
</protein>
<comment type="caution">
    <text evidence="1">The sequence shown here is derived from an EMBL/GenBank/DDBJ whole genome shotgun (WGS) entry which is preliminary data.</text>
</comment>
<evidence type="ECO:0008006" key="3">
    <source>
        <dbReference type="Google" id="ProtNLM"/>
    </source>
</evidence>
<proteinExistence type="predicted"/>
<dbReference type="InterPro" id="IPR023157">
    <property type="entry name" value="AGR-C-984p-like_sf"/>
</dbReference>
<dbReference type="RefSeq" id="WP_048464996.1">
    <property type="nucleotide sequence ID" value="NZ_JBNTQU010000035.1"/>
</dbReference>
<dbReference type="EMBL" id="LABX01000132">
    <property type="protein sequence ID" value="KMO32655.1"/>
    <property type="molecule type" value="Genomic_DNA"/>
</dbReference>
<dbReference type="Gene3D" id="1.10.3700.10">
    <property type="entry name" value="AGR C 984p-like"/>
    <property type="match status" value="2"/>
</dbReference>
<name>A0A0J6SBS2_9HYPH</name>
<dbReference type="AlphaFoldDB" id="A0A0J6SBS2"/>
<gene>
    <name evidence="1" type="ORF">VP06_17220</name>
</gene>
<organism evidence="1 2">
    <name type="scientific">Methylobacterium aquaticum</name>
    <dbReference type="NCBI Taxonomy" id="270351"/>
    <lineage>
        <taxon>Bacteria</taxon>
        <taxon>Pseudomonadati</taxon>
        <taxon>Pseudomonadota</taxon>
        <taxon>Alphaproteobacteria</taxon>
        <taxon>Hyphomicrobiales</taxon>
        <taxon>Methylobacteriaceae</taxon>
        <taxon>Methylobacterium</taxon>
    </lineage>
</organism>
<evidence type="ECO:0000313" key="2">
    <source>
        <dbReference type="Proteomes" id="UP000035929"/>
    </source>
</evidence>
<dbReference type="PATRIC" id="fig|270351.6.peg.1011"/>
<reference evidence="1 2" key="1">
    <citation type="submission" date="2015-03" db="EMBL/GenBank/DDBJ databases">
        <title>Genome sequencing of Methylobacterium aquaticum DSM16371 type strain.</title>
        <authorList>
            <person name="Chaudhry V."/>
            <person name="Patil P.B."/>
        </authorList>
    </citation>
    <scope>NUCLEOTIDE SEQUENCE [LARGE SCALE GENOMIC DNA]</scope>
    <source>
        <strain evidence="1 2">DSM 16371</strain>
    </source>
</reference>
<dbReference type="OrthoDB" id="7824597at2"/>
<dbReference type="Proteomes" id="UP000035929">
    <property type="component" value="Unassembled WGS sequence"/>
</dbReference>
<dbReference type="SUPFAM" id="SSF158837">
    <property type="entry name" value="AGR C 984p-like"/>
    <property type="match status" value="1"/>
</dbReference>
<dbReference type="Pfam" id="PF06748">
    <property type="entry name" value="DUF1217"/>
    <property type="match status" value="2"/>
</dbReference>
<sequence>MTNTLTSYMLLSRNLATSLQRKGNEPVVSRETAYYQANIGKVTSIDDFMADQRLYNYAMKAFGLEDMSYAKAFMRKVLTEGTSDSTAFANRLADDRYVAFAKAFDFSPGATAQGTDPTVISTDLVLPAGSAKLALPGTLAASYDFSGTNEASFTLSSQLDGTTTKSVTIVLNKAALAGKVADLSKVTPAEIATAVGAQITASGASGLMGKVQVGLTANGGLGFETTDYADLGFDGQPGGTGVNADTFYFAGGSSRTLTLSNAALSAPGQTAVDIGNGTDLSPGADVKSVIDAYLQQSLESDAGAEDTGVRLALYFARKAPTLKSGYDILSDPALTQVVNTVIGLPATSSATTSDALAARAKLIASKVDFASFQDPAKVEAFARRFAAIWDAQNNTATDPILALFSNGQA</sequence>
<accession>A0A0J6SBS2</accession>
<evidence type="ECO:0000313" key="1">
    <source>
        <dbReference type="EMBL" id="KMO32655.1"/>
    </source>
</evidence>